<proteinExistence type="predicted"/>
<comment type="caution">
    <text evidence="1">The sequence shown here is derived from an EMBL/GenBank/DDBJ whole genome shotgun (WGS) entry which is preliminary data.</text>
</comment>
<keyword evidence="2" id="KW-1185">Reference proteome</keyword>
<reference evidence="1 2" key="1">
    <citation type="submission" date="2018-03" db="EMBL/GenBank/DDBJ databases">
        <title>Whole genome sequencing of Histamine producing bacteria.</title>
        <authorList>
            <person name="Butler K."/>
        </authorList>
    </citation>
    <scope>NUCLEOTIDE SEQUENCE [LARGE SCALE GENOMIC DNA]</scope>
    <source>
        <strain evidence="1 2">ATCC 51761</strain>
    </source>
</reference>
<sequence length="92" mass="9948">MPPISLTITESESITLDAKDLLIESGFEINPKSVYLTSETASSDIGSFTTDGSSIIYQAPNDTTGTVRIFYTEIDPLNITRPGVTYIAISQI</sequence>
<accession>A0ABX5GR06</accession>
<evidence type="ECO:0000313" key="1">
    <source>
        <dbReference type="EMBL" id="PSW95113.1"/>
    </source>
</evidence>
<gene>
    <name evidence="1" type="ORF">C9J52_11890</name>
</gene>
<organism evidence="1 2">
    <name type="scientific">Photobacterium iliopiscarium</name>
    <dbReference type="NCBI Taxonomy" id="56192"/>
    <lineage>
        <taxon>Bacteria</taxon>
        <taxon>Pseudomonadati</taxon>
        <taxon>Pseudomonadota</taxon>
        <taxon>Gammaproteobacteria</taxon>
        <taxon>Vibrionales</taxon>
        <taxon>Vibrionaceae</taxon>
        <taxon>Photobacterium</taxon>
    </lineage>
</organism>
<name>A0ABX5GR06_9GAMM</name>
<evidence type="ECO:0000313" key="2">
    <source>
        <dbReference type="Proteomes" id="UP000241190"/>
    </source>
</evidence>
<dbReference type="RefSeq" id="WP_045037094.1">
    <property type="nucleotide sequence ID" value="NZ_JZSR01000016.1"/>
</dbReference>
<dbReference type="EMBL" id="PYOP01000018">
    <property type="protein sequence ID" value="PSW95113.1"/>
    <property type="molecule type" value="Genomic_DNA"/>
</dbReference>
<protein>
    <submittedName>
        <fullName evidence="1">Uncharacterized protein</fullName>
    </submittedName>
</protein>
<dbReference type="Proteomes" id="UP000241190">
    <property type="component" value="Unassembled WGS sequence"/>
</dbReference>